<gene>
    <name evidence="3" type="ORF">DSPE1174_LOCUS20674</name>
</gene>
<dbReference type="Gene3D" id="3.30.2230.10">
    <property type="entry name" value="DUSP-like"/>
    <property type="match status" value="1"/>
</dbReference>
<dbReference type="AlphaFoldDB" id="A0A7S2DAT7"/>
<dbReference type="Pfam" id="PF06337">
    <property type="entry name" value="DUSP"/>
    <property type="match status" value="1"/>
</dbReference>
<reference evidence="3" key="1">
    <citation type="submission" date="2021-01" db="EMBL/GenBank/DDBJ databases">
        <authorList>
            <person name="Corre E."/>
            <person name="Pelletier E."/>
            <person name="Niang G."/>
            <person name="Scheremetjew M."/>
            <person name="Finn R."/>
            <person name="Kale V."/>
            <person name="Holt S."/>
            <person name="Cochrane G."/>
            <person name="Meng A."/>
            <person name="Brown T."/>
            <person name="Cohen L."/>
        </authorList>
    </citation>
    <scope>NUCLEOTIDE SEQUENCE</scope>
    <source>
        <strain evidence="3">CCMP1381</strain>
    </source>
</reference>
<feature type="domain" description="DUSP" evidence="2">
    <location>
        <begin position="46"/>
        <end position="150"/>
    </location>
</feature>
<protein>
    <recommendedName>
        <fullName evidence="2">DUSP domain-containing protein</fullName>
    </recommendedName>
</protein>
<proteinExistence type="predicted"/>
<dbReference type="InterPro" id="IPR006615">
    <property type="entry name" value="Pept_C19_DUSP"/>
</dbReference>
<accession>A0A7S2DAT7</accession>
<dbReference type="SUPFAM" id="SSF143791">
    <property type="entry name" value="DUSP-like"/>
    <property type="match status" value="1"/>
</dbReference>
<feature type="region of interest" description="Disordered" evidence="1">
    <location>
        <begin position="1"/>
        <end position="39"/>
    </location>
</feature>
<evidence type="ECO:0000313" key="3">
    <source>
        <dbReference type="EMBL" id="CAD9449199.1"/>
    </source>
</evidence>
<organism evidence="3">
    <name type="scientific">Octactis speculum</name>
    <dbReference type="NCBI Taxonomy" id="3111310"/>
    <lineage>
        <taxon>Eukaryota</taxon>
        <taxon>Sar</taxon>
        <taxon>Stramenopiles</taxon>
        <taxon>Ochrophyta</taxon>
        <taxon>Dictyochophyceae</taxon>
        <taxon>Dictyochales</taxon>
        <taxon>Dictyochaceae</taxon>
        <taxon>Octactis</taxon>
    </lineage>
</organism>
<evidence type="ECO:0000256" key="1">
    <source>
        <dbReference type="SAM" id="MobiDB-lite"/>
    </source>
</evidence>
<feature type="compositionally biased region" description="Acidic residues" evidence="1">
    <location>
        <begin position="237"/>
        <end position="249"/>
    </location>
</feature>
<name>A0A7S2DAT7_9STRA</name>
<feature type="compositionally biased region" description="Acidic residues" evidence="1">
    <location>
        <begin position="9"/>
        <end position="37"/>
    </location>
</feature>
<sequence>MTTSSEDREFQEDEMVNDEEDSGEEESKEEGEWEDELGALSPEEKALLEERRYAEYELVKKFDVTEINIRRECWFLINTIWFDEWLKYMSGKVEPPDRISNLNLYEEGGQKLKPNLQAVKDYRGVSATVWYIFVELYGSDNAPEICRYTVNIDDPPVVGTYREQASRGPELKARIEVAKMRESFYDSSDSEEEEETHLCCCLHKYHVDSCLFHVFTCCKFLGRKGPRYARLKQRTDDFDDEFGDDENQNEADAGASPDAPDGRKDIQLV</sequence>
<dbReference type="EMBL" id="HBGS01040266">
    <property type="protein sequence ID" value="CAD9449199.1"/>
    <property type="molecule type" value="Transcribed_RNA"/>
</dbReference>
<dbReference type="PROSITE" id="PS51283">
    <property type="entry name" value="DUSP"/>
    <property type="match status" value="1"/>
</dbReference>
<dbReference type="GO" id="GO:0004843">
    <property type="term" value="F:cysteine-type deubiquitinase activity"/>
    <property type="evidence" value="ECO:0007669"/>
    <property type="project" value="InterPro"/>
</dbReference>
<feature type="compositionally biased region" description="Basic and acidic residues" evidence="1">
    <location>
        <begin position="260"/>
        <end position="269"/>
    </location>
</feature>
<evidence type="ECO:0000259" key="2">
    <source>
        <dbReference type="PROSITE" id="PS51283"/>
    </source>
</evidence>
<feature type="region of interest" description="Disordered" evidence="1">
    <location>
        <begin position="237"/>
        <end position="269"/>
    </location>
</feature>
<dbReference type="InterPro" id="IPR035927">
    <property type="entry name" value="DUSP-like_sf"/>
</dbReference>